<dbReference type="GO" id="GO:0003700">
    <property type="term" value="F:DNA-binding transcription factor activity"/>
    <property type="evidence" value="ECO:0007669"/>
    <property type="project" value="TreeGrafter"/>
</dbReference>
<dbReference type="GO" id="GO:0010228">
    <property type="term" value="P:vegetative to reproductive phase transition of meristem"/>
    <property type="evidence" value="ECO:0007669"/>
    <property type="project" value="TreeGrafter"/>
</dbReference>
<evidence type="ECO:0000256" key="5">
    <source>
        <dbReference type="SAM" id="MobiDB-lite"/>
    </source>
</evidence>
<organism evidence="7 8">
    <name type="scientific">Trifolium subterraneum</name>
    <name type="common">Subterranean clover</name>
    <dbReference type="NCBI Taxonomy" id="3900"/>
    <lineage>
        <taxon>Eukaryota</taxon>
        <taxon>Viridiplantae</taxon>
        <taxon>Streptophyta</taxon>
        <taxon>Embryophyta</taxon>
        <taxon>Tracheophyta</taxon>
        <taxon>Spermatophyta</taxon>
        <taxon>Magnoliopsida</taxon>
        <taxon>eudicotyledons</taxon>
        <taxon>Gunneridae</taxon>
        <taxon>Pentapetalae</taxon>
        <taxon>rosids</taxon>
        <taxon>fabids</taxon>
        <taxon>Fabales</taxon>
        <taxon>Fabaceae</taxon>
        <taxon>Papilionoideae</taxon>
        <taxon>50 kb inversion clade</taxon>
        <taxon>NPAAA clade</taxon>
        <taxon>Hologalegina</taxon>
        <taxon>IRL clade</taxon>
        <taxon>Trifolieae</taxon>
        <taxon>Trifolium</taxon>
    </lineage>
</organism>
<dbReference type="AlphaFoldDB" id="A0A2Z6NBD1"/>
<protein>
    <recommendedName>
        <fullName evidence="6">PPC domain-containing protein</fullName>
    </recommendedName>
</protein>
<dbReference type="Proteomes" id="UP000242715">
    <property type="component" value="Unassembled WGS sequence"/>
</dbReference>
<keyword evidence="2" id="KW-0238">DNA-binding</keyword>
<dbReference type="SUPFAM" id="SSF117856">
    <property type="entry name" value="AF0104/ALDC/Ptd012-like"/>
    <property type="match status" value="1"/>
</dbReference>
<keyword evidence="3" id="KW-0804">Transcription</keyword>
<dbReference type="CDD" id="cd11378">
    <property type="entry name" value="DUF296"/>
    <property type="match status" value="1"/>
</dbReference>
<sequence>MNSKEEKISGHDNDRSQQLQVIMTPHLQLQTPGIDITTNHSTQASSSIVGGRPRGRPPGSKNISKTPIVVANVNSNPLGSHMIEISSRNDVSKRLFDYSHRQGRGICILNANGEVAQVKVRQSTGMIATLIGRFKIISITGTIHPSLENPKELTICLSDPGNRFIAGSVIPLL</sequence>
<feature type="compositionally biased region" description="Polar residues" evidence="5">
    <location>
        <begin position="38"/>
        <end position="48"/>
    </location>
</feature>
<dbReference type="InterPro" id="IPR005175">
    <property type="entry name" value="PPC_dom"/>
</dbReference>
<dbReference type="PROSITE" id="PS51742">
    <property type="entry name" value="PPC"/>
    <property type="match status" value="1"/>
</dbReference>
<dbReference type="EMBL" id="DF973839">
    <property type="protein sequence ID" value="GAU41031.1"/>
    <property type="molecule type" value="Genomic_DNA"/>
</dbReference>
<keyword evidence="1" id="KW-0805">Transcription regulation</keyword>
<dbReference type="Pfam" id="PF03479">
    <property type="entry name" value="PCC"/>
    <property type="match status" value="1"/>
</dbReference>
<dbReference type="Gene3D" id="3.30.1330.80">
    <property type="entry name" value="Hypothetical protein, similar to alpha- acetolactate decarboxylase, domain 2"/>
    <property type="match status" value="1"/>
</dbReference>
<keyword evidence="4" id="KW-0539">Nucleus</keyword>
<keyword evidence="8" id="KW-1185">Reference proteome</keyword>
<name>A0A2Z6NBD1_TRISU</name>
<dbReference type="InterPro" id="IPR014476">
    <property type="entry name" value="AHL15-29"/>
</dbReference>
<dbReference type="PANTHER" id="PTHR31100:SF51">
    <property type="entry name" value="AT-HOOK MOTIF NUCLEAR-LOCALIZED PROTEIN 29"/>
    <property type="match status" value="1"/>
</dbReference>
<evidence type="ECO:0000256" key="1">
    <source>
        <dbReference type="ARBA" id="ARBA00023015"/>
    </source>
</evidence>
<reference evidence="8" key="1">
    <citation type="journal article" date="2017" name="Front. Plant Sci.">
        <title>Climate Clever Clovers: New Paradigm to Reduce the Environmental Footprint of Ruminants by Breeding Low Methanogenic Forages Utilizing Haplotype Variation.</title>
        <authorList>
            <person name="Kaur P."/>
            <person name="Appels R."/>
            <person name="Bayer P.E."/>
            <person name="Keeble-Gagnere G."/>
            <person name="Wang J."/>
            <person name="Hirakawa H."/>
            <person name="Shirasawa K."/>
            <person name="Vercoe P."/>
            <person name="Stefanova K."/>
            <person name="Durmic Z."/>
            <person name="Nichols P."/>
            <person name="Revell C."/>
            <person name="Isobe S.N."/>
            <person name="Edwards D."/>
            <person name="Erskine W."/>
        </authorList>
    </citation>
    <scope>NUCLEOTIDE SEQUENCE [LARGE SCALE GENOMIC DNA]</scope>
    <source>
        <strain evidence="8">cv. Daliak</strain>
    </source>
</reference>
<dbReference type="PANTHER" id="PTHR31100">
    <property type="entry name" value="AT-HOOK MOTIF NUCLEAR-LOCALIZED PROTEIN 15"/>
    <property type="match status" value="1"/>
</dbReference>
<dbReference type="GO" id="GO:0003680">
    <property type="term" value="F:minor groove of adenine-thymine-rich DNA binding"/>
    <property type="evidence" value="ECO:0007669"/>
    <property type="project" value="InterPro"/>
</dbReference>
<dbReference type="GO" id="GO:0005634">
    <property type="term" value="C:nucleus"/>
    <property type="evidence" value="ECO:0007669"/>
    <property type="project" value="TreeGrafter"/>
</dbReference>
<evidence type="ECO:0000256" key="4">
    <source>
        <dbReference type="ARBA" id="ARBA00023242"/>
    </source>
</evidence>
<evidence type="ECO:0000259" key="6">
    <source>
        <dbReference type="PROSITE" id="PS51742"/>
    </source>
</evidence>
<dbReference type="OrthoDB" id="2156856at2759"/>
<gene>
    <name evidence="7" type="ORF">TSUD_133380</name>
</gene>
<feature type="region of interest" description="Disordered" evidence="5">
    <location>
        <begin position="38"/>
        <end position="64"/>
    </location>
</feature>
<evidence type="ECO:0000313" key="7">
    <source>
        <dbReference type="EMBL" id="GAU41031.1"/>
    </source>
</evidence>
<proteinExistence type="predicted"/>
<accession>A0A2Z6NBD1</accession>
<evidence type="ECO:0000256" key="2">
    <source>
        <dbReference type="ARBA" id="ARBA00023125"/>
    </source>
</evidence>
<evidence type="ECO:0000256" key="3">
    <source>
        <dbReference type="ARBA" id="ARBA00023163"/>
    </source>
</evidence>
<evidence type="ECO:0000313" key="8">
    <source>
        <dbReference type="Proteomes" id="UP000242715"/>
    </source>
</evidence>
<feature type="domain" description="PPC" evidence="6">
    <location>
        <begin position="75"/>
        <end position="173"/>
    </location>
</feature>